<dbReference type="CDD" id="cd00446">
    <property type="entry name" value="GrpE"/>
    <property type="match status" value="1"/>
</dbReference>
<comment type="function">
    <text evidence="7 10 11">Participates actively in the response to hyperosmotic and heat shock by preventing the aggregation of stress-denatured proteins, in association with DnaK and GrpE. It is the nucleotide exchange factor for DnaK and may function as a thermosensor. Unfolded proteins bind initially to DnaJ; upon interaction with the DnaJ-bound protein, DnaK hydrolyzes its bound ATP, resulting in the formation of a stable complex. GrpE releases ADP from DnaK; ATP binding to DnaK triggers the release of the substrate protein, thus completing the reaction cycle. Several rounds of ATP-dependent interactions between DnaJ, DnaK and GrpE are required for fully efficient folding.</text>
</comment>
<sequence>MSKETEVDQSNNNDAVDSGANEAEQTGSVSNEEIEQELLEEEQISETEQLQQQVTEANDQVLRVQAEMQNVRRRVERDVENAHKYALDKFSADLLPVVDNLERALSSISADDEGQKAVAEGIELTLKSFVDVLARFKIEPVDPAGQPFDANLHQAVSMVPNPDLEPNTVMDVFQKGYTLNGRLIRPAMVIVSKAS</sequence>
<dbReference type="SUPFAM" id="SSF51064">
    <property type="entry name" value="Head domain of nucleotide exchange factor GrpE"/>
    <property type="match status" value="1"/>
</dbReference>
<dbReference type="PANTHER" id="PTHR21237">
    <property type="entry name" value="GRPE PROTEIN"/>
    <property type="match status" value="1"/>
</dbReference>
<dbReference type="InterPro" id="IPR013805">
    <property type="entry name" value="GrpE_CC"/>
</dbReference>
<dbReference type="Gene3D" id="2.30.22.10">
    <property type="entry name" value="Head domain of nucleotide exchange factor GrpE"/>
    <property type="match status" value="1"/>
</dbReference>
<dbReference type="FunFam" id="2.30.22.10:FF:000001">
    <property type="entry name" value="Protein GrpE"/>
    <property type="match status" value="1"/>
</dbReference>
<evidence type="ECO:0000256" key="1">
    <source>
        <dbReference type="ARBA" id="ARBA00004496"/>
    </source>
</evidence>
<evidence type="ECO:0000256" key="7">
    <source>
        <dbReference type="ARBA" id="ARBA00053401"/>
    </source>
</evidence>
<evidence type="ECO:0000256" key="8">
    <source>
        <dbReference type="ARBA" id="ARBA00072274"/>
    </source>
</evidence>
<dbReference type="EMBL" id="AAPI01000003">
    <property type="protein sequence ID" value="EAS47080.1"/>
    <property type="molecule type" value="Genomic_DNA"/>
</dbReference>
<name>Q1YSX6_9GAMM</name>
<dbReference type="GO" id="GO:0000774">
    <property type="term" value="F:adenyl-nucleotide exchange factor activity"/>
    <property type="evidence" value="ECO:0007669"/>
    <property type="project" value="InterPro"/>
</dbReference>
<dbReference type="GO" id="GO:0051082">
    <property type="term" value="F:unfolded protein binding"/>
    <property type="evidence" value="ECO:0007669"/>
    <property type="project" value="TreeGrafter"/>
</dbReference>
<dbReference type="SUPFAM" id="SSF58014">
    <property type="entry name" value="Coiled-coil domain of nucleotide exchange factor GrpE"/>
    <property type="match status" value="1"/>
</dbReference>
<dbReference type="GO" id="GO:0005829">
    <property type="term" value="C:cytosol"/>
    <property type="evidence" value="ECO:0007669"/>
    <property type="project" value="TreeGrafter"/>
</dbReference>
<evidence type="ECO:0000256" key="12">
    <source>
        <dbReference type="RuleBase" id="RU004478"/>
    </source>
</evidence>
<dbReference type="GO" id="GO:0042803">
    <property type="term" value="F:protein homodimerization activity"/>
    <property type="evidence" value="ECO:0007669"/>
    <property type="project" value="InterPro"/>
</dbReference>
<evidence type="ECO:0000313" key="15">
    <source>
        <dbReference type="Proteomes" id="UP000005555"/>
    </source>
</evidence>
<dbReference type="InterPro" id="IPR009012">
    <property type="entry name" value="GrpE_head"/>
</dbReference>
<evidence type="ECO:0000256" key="11">
    <source>
        <dbReference type="RuleBase" id="RU000639"/>
    </source>
</evidence>
<dbReference type="PRINTS" id="PR00773">
    <property type="entry name" value="GRPEPROTEIN"/>
</dbReference>
<dbReference type="InterPro" id="IPR000740">
    <property type="entry name" value="GrpE"/>
</dbReference>
<dbReference type="HOGENOM" id="CLU_057217_6_0_6"/>
<comment type="subcellular location">
    <subcellularLocation>
        <location evidence="1 10">Cytoplasm</location>
    </subcellularLocation>
</comment>
<protein>
    <recommendedName>
        <fullName evidence="8 10">Protein GrpE</fullName>
    </recommendedName>
    <alternativeName>
        <fullName evidence="9 10">HSP-70 cofactor</fullName>
    </alternativeName>
</protein>
<evidence type="ECO:0000256" key="10">
    <source>
        <dbReference type="HAMAP-Rule" id="MF_01151"/>
    </source>
</evidence>
<dbReference type="HAMAP" id="MF_01151">
    <property type="entry name" value="GrpE"/>
    <property type="match status" value="1"/>
</dbReference>
<evidence type="ECO:0000256" key="2">
    <source>
        <dbReference type="ARBA" id="ARBA00009054"/>
    </source>
</evidence>
<dbReference type="Proteomes" id="UP000005555">
    <property type="component" value="Unassembled WGS sequence"/>
</dbReference>
<keyword evidence="5 10" id="KW-0346">Stress response</keyword>
<evidence type="ECO:0000256" key="4">
    <source>
        <dbReference type="ARBA" id="ARBA00022490"/>
    </source>
</evidence>
<evidence type="ECO:0000256" key="9">
    <source>
        <dbReference type="ARBA" id="ARBA00076414"/>
    </source>
</evidence>
<dbReference type="NCBIfam" id="NF010749">
    <property type="entry name" value="PRK14151.1"/>
    <property type="match status" value="1"/>
</dbReference>
<keyword evidence="6 10" id="KW-0143">Chaperone</keyword>
<dbReference type="NCBIfam" id="NF010738">
    <property type="entry name" value="PRK14140.1"/>
    <property type="match status" value="1"/>
</dbReference>
<proteinExistence type="inferred from homology"/>
<keyword evidence="15" id="KW-1185">Reference proteome</keyword>
<gene>
    <name evidence="10" type="primary">grpE</name>
    <name evidence="14" type="ORF">GB2207_10703</name>
</gene>
<evidence type="ECO:0000256" key="6">
    <source>
        <dbReference type="ARBA" id="ARBA00023186"/>
    </source>
</evidence>
<dbReference type="GO" id="GO:0051087">
    <property type="term" value="F:protein-folding chaperone binding"/>
    <property type="evidence" value="ECO:0007669"/>
    <property type="project" value="InterPro"/>
</dbReference>
<dbReference type="GO" id="GO:0006457">
    <property type="term" value="P:protein folding"/>
    <property type="evidence" value="ECO:0007669"/>
    <property type="project" value="InterPro"/>
</dbReference>
<comment type="caution">
    <text evidence="14">The sequence shown here is derived from an EMBL/GenBank/DDBJ whole genome shotgun (WGS) entry which is preliminary data.</text>
</comment>
<reference evidence="14 15" key="1">
    <citation type="submission" date="2006-03" db="EMBL/GenBank/DDBJ databases">
        <authorList>
            <person name="Giovannoni S.J."/>
            <person name="Cho J.-C."/>
            <person name="Ferriera S."/>
            <person name="Johnson J."/>
            <person name="Kravitz S."/>
            <person name="Halpern A."/>
            <person name="Remington K."/>
            <person name="Beeson K."/>
            <person name="Tran B."/>
            <person name="Rogers Y.-H."/>
            <person name="Friedman R."/>
            <person name="Venter J.C."/>
        </authorList>
    </citation>
    <scope>NUCLEOTIDE SEQUENCE [LARGE SCALE GENOMIC DNA]</scope>
    <source>
        <strain evidence="14 15">HTCC2207</strain>
    </source>
</reference>
<dbReference type="eggNOG" id="COG0576">
    <property type="taxonomic scope" value="Bacteria"/>
</dbReference>
<comment type="subunit">
    <text evidence="3 10">Homodimer.</text>
</comment>
<feature type="compositionally biased region" description="Acidic residues" evidence="13">
    <location>
        <begin position="32"/>
        <end position="45"/>
    </location>
</feature>
<dbReference type="Gene3D" id="3.90.20.20">
    <property type="match status" value="1"/>
</dbReference>
<evidence type="ECO:0000256" key="3">
    <source>
        <dbReference type="ARBA" id="ARBA00011738"/>
    </source>
</evidence>
<evidence type="ECO:0000256" key="13">
    <source>
        <dbReference type="SAM" id="MobiDB-lite"/>
    </source>
</evidence>
<dbReference type="Pfam" id="PF01025">
    <property type="entry name" value="GrpE"/>
    <property type="match status" value="1"/>
</dbReference>
<dbReference type="NCBIfam" id="NF010748">
    <property type="entry name" value="PRK14150.1"/>
    <property type="match status" value="1"/>
</dbReference>
<comment type="similarity">
    <text evidence="2 10 12">Belongs to the GrpE family.</text>
</comment>
<dbReference type="AlphaFoldDB" id="Q1YSX6"/>
<feature type="region of interest" description="Disordered" evidence="13">
    <location>
        <begin position="1"/>
        <end position="53"/>
    </location>
</feature>
<dbReference type="STRING" id="314287.GB2207_10703"/>
<evidence type="ECO:0000313" key="14">
    <source>
        <dbReference type="EMBL" id="EAS47080.1"/>
    </source>
</evidence>
<dbReference type="PROSITE" id="PS01071">
    <property type="entry name" value="GRPE"/>
    <property type="match status" value="1"/>
</dbReference>
<keyword evidence="4 10" id="KW-0963">Cytoplasm</keyword>
<accession>Q1YSX6</accession>
<dbReference type="NCBIfam" id="NF010737">
    <property type="entry name" value="PRK14139.1"/>
    <property type="match status" value="1"/>
</dbReference>
<evidence type="ECO:0000256" key="5">
    <source>
        <dbReference type="ARBA" id="ARBA00023016"/>
    </source>
</evidence>
<organism evidence="14 15">
    <name type="scientific">gamma proteobacterium HTCC2207</name>
    <dbReference type="NCBI Taxonomy" id="314287"/>
    <lineage>
        <taxon>Bacteria</taxon>
        <taxon>Pseudomonadati</taxon>
        <taxon>Pseudomonadota</taxon>
        <taxon>Gammaproteobacteria</taxon>
        <taxon>Cellvibrionales</taxon>
        <taxon>Porticoccaceae</taxon>
        <taxon>SAR92 clade</taxon>
    </lineage>
</organism>
<dbReference type="PANTHER" id="PTHR21237:SF23">
    <property type="entry name" value="GRPE PROTEIN HOMOLOG, MITOCHONDRIAL"/>
    <property type="match status" value="1"/>
</dbReference>